<evidence type="ECO:0000313" key="12">
    <source>
        <dbReference type="Proteomes" id="UP001392437"/>
    </source>
</evidence>
<keyword evidence="10" id="KW-0812">Transmembrane</keyword>
<evidence type="ECO:0000256" key="7">
    <source>
        <dbReference type="ARBA" id="ARBA00023033"/>
    </source>
</evidence>
<dbReference type="CDD" id="cd11041">
    <property type="entry name" value="CYP503A1-like"/>
    <property type="match status" value="1"/>
</dbReference>
<proteinExistence type="inferred from homology"/>
<keyword evidence="12" id="KW-1185">Reference proteome</keyword>
<evidence type="ECO:0000256" key="10">
    <source>
        <dbReference type="SAM" id="Phobius"/>
    </source>
</evidence>
<evidence type="ECO:0000256" key="3">
    <source>
        <dbReference type="ARBA" id="ARBA00022617"/>
    </source>
</evidence>
<dbReference type="InterPro" id="IPR002403">
    <property type="entry name" value="Cyt_P450_E_grp-IV"/>
</dbReference>
<keyword evidence="10" id="KW-0472">Membrane</keyword>
<keyword evidence="5 9" id="KW-0560">Oxidoreductase</keyword>
<keyword evidence="6 8" id="KW-0408">Iron</keyword>
<feature type="transmembrane region" description="Helical" evidence="10">
    <location>
        <begin position="173"/>
        <end position="194"/>
    </location>
</feature>
<organism evidence="11 12">
    <name type="scientific">Apiospora kogelbergensis</name>
    <dbReference type="NCBI Taxonomy" id="1337665"/>
    <lineage>
        <taxon>Eukaryota</taxon>
        <taxon>Fungi</taxon>
        <taxon>Dikarya</taxon>
        <taxon>Ascomycota</taxon>
        <taxon>Pezizomycotina</taxon>
        <taxon>Sordariomycetes</taxon>
        <taxon>Xylariomycetidae</taxon>
        <taxon>Amphisphaeriales</taxon>
        <taxon>Apiosporaceae</taxon>
        <taxon>Apiospora</taxon>
    </lineage>
</organism>
<dbReference type="InterPro" id="IPR017972">
    <property type="entry name" value="Cyt_P450_CS"/>
</dbReference>
<dbReference type="PANTHER" id="PTHR46206">
    <property type="entry name" value="CYTOCHROME P450"/>
    <property type="match status" value="1"/>
</dbReference>
<comment type="similarity">
    <text evidence="2 9">Belongs to the cytochrome P450 family.</text>
</comment>
<dbReference type="GO" id="GO:0020037">
    <property type="term" value="F:heme binding"/>
    <property type="evidence" value="ECO:0007669"/>
    <property type="project" value="InterPro"/>
</dbReference>
<dbReference type="GO" id="GO:0016705">
    <property type="term" value="F:oxidoreductase activity, acting on paired donors, with incorporation or reduction of molecular oxygen"/>
    <property type="evidence" value="ECO:0007669"/>
    <property type="project" value="InterPro"/>
</dbReference>
<dbReference type="GO" id="GO:0004497">
    <property type="term" value="F:monooxygenase activity"/>
    <property type="evidence" value="ECO:0007669"/>
    <property type="project" value="UniProtKB-KW"/>
</dbReference>
<evidence type="ECO:0000313" key="11">
    <source>
        <dbReference type="EMBL" id="KAK8133245.1"/>
    </source>
</evidence>
<dbReference type="InterPro" id="IPR036396">
    <property type="entry name" value="Cyt_P450_sf"/>
</dbReference>
<sequence>MFSQFTPNTLSAFTAFGAILLALSWPLWYLMCRARYYYKVRNIPYAHDLGWFGWCITRSSRNEFISDFRGLMRKGFAKNDLGEVIVLAPQYAEEIREDAGLSAGVYTNIVSYPKRYIARTHSDPLPVLLQDELLTYLTIEWHAVPLYQTILMTVAQVSVCAFLGKEMARNRRWVELNSLYTTVGIGAVMALRPWPRFLLPIVCRLHPSVKATQAVLAEARQVMNSVLQKRQAEAGKRDQDSLDWFNEVAAYRRETFDPAVAQLTFGVASMHSTSDELSQVLVDLRDQPDVVEEMRKELIDAVTRLGWTHAALNQLKLMDSVLKETQRLKPINRVFNKRAVLKDMALSHDIYLPKGAFIAVSSDRTRDPDVYEDPETYDAHRYIKRAQSQPETARFCGFSSVSLESTGFGFGKHACPGRSYVTQELKILLAHIILKYDWKFASGYEPRYMNNGFDSMTDVTASVLVKRRVSEIAFPS</sequence>
<keyword evidence="3 8" id="KW-0349">Heme</keyword>
<keyword evidence="7 9" id="KW-0503">Monooxygenase</keyword>
<gene>
    <name evidence="11" type="ORF">PG999_001418</name>
</gene>
<comment type="cofactor">
    <cofactor evidence="1 8">
        <name>heme</name>
        <dbReference type="ChEBI" id="CHEBI:30413"/>
    </cofactor>
</comment>
<evidence type="ECO:0000256" key="1">
    <source>
        <dbReference type="ARBA" id="ARBA00001971"/>
    </source>
</evidence>
<accession>A0AAW0RE97</accession>
<dbReference type="Gene3D" id="1.10.630.10">
    <property type="entry name" value="Cytochrome P450"/>
    <property type="match status" value="1"/>
</dbReference>
<evidence type="ECO:0000256" key="4">
    <source>
        <dbReference type="ARBA" id="ARBA00022723"/>
    </source>
</evidence>
<keyword evidence="10" id="KW-1133">Transmembrane helix</keyword>
<dbReference type="PROSITE" id="PS00086">
    <property type="entry name" value="CYTOCHROME_P450"/>
    <property type="match status" value="1"/>
</dbReference>
<dbReference type="Proteomes" id="UP001392437">
    <property type="component" value="Unassembled WGS sequence"/>
</dbReference>
<evidence type="ECO:0000256" key="6">
    <source>
        <dbReference type="ARBA" id="ARBA00023004"/>
    </source>
</evidence>
<comment type="caution">
    <text evidence="11">The sequence shown here is derived from an EMBL/GenBank/DDBJ whole genome shotgun (WGS) entry which is preliminary data.</text>
</comment>
<keyword evidence="4 8" id="KW-0479">Metal-binding</keyword>
<name>A0AAW0RE97_9PEZI</name>
<dbReference type="PANTHER" id="PTHR46206:SF2">
    <property type="entry name" value="CYTOCHROME P450 MONOOXYGENASE AUSG-RELATED"/>
    <property type="match status" value="1"/>
</dbReference>
<feature type="transmembrane region" description="Helical" evidence="10">
    <location>
        <begin position="12"/>
        <end position="31"/>
    </location>
</feature>
<feature type="binding site" description="axial binding residue" evidence="8">
    <location>
        <position position="415"/>
    </location>
    <ligand>
        <name>heme</name>
        <dbReference type="ChEBI" id="CHEBI:30413"/>
    </ligand>
    <ligandPart>
        <name>Fe</name>
        <dbReference type="ChEBI" id="CHEBI:18248"/>
    </ligandPart>
</feature>
<dbReference type="SUPFAM" id="SSF48264">
    <property type="entry name" value="Cytochrome P450"/>
    <property type="match status" value="1"/>
</dbReference>
<dbReference type="Pfam" id="PF00067">
    <property type="entry name" value="p450"/>
    <property type="match status" value="1"/>
</dbReference>
<evidence type="ECO:0000256" key="8">
    <source>
        <dbReference type="PIRSR" id="PIRSR602403-1"/>
    </source>
</evidence>
<protein>
    <submittedName>
        <fullName evidence="11">Cytochrome P450</fullName>
    </submittedName>
</protein>
<evidence type="ECO:0000256" key="5">
    <source>
        <dbReference type="ARBA" id="ARBA00023002"/>
    </source>
</evidence>
<evidence type="ECO:0000256" key="2">
    <source>
        <dbReference type="ARBA" id="ARBA00010617"/>
    </source>
</evidence>
<dbReference type="InterPro" id="IPR001128">
    <property type="entry name" value="Cyt_P450"/>
</dbReference>
<dbReference type="AlphaFoldDB" id="A0AAW0RE97"/>
<reference evidence="11 12" key="1">
    <citation type="submission" date="2023-01" db="EMBL/GenBank/DDBJ databases">
        <title>Analysis of 21 Apiospora genomes using comparative genomics revels a genus with tremendous synthesis potential of carbohydrate active enzymes and secondary metabolites.</title>
        <authorList>
            <person name="Sorensen T."/>
        </authorList>
    </citation>
    <scope>NUCLEOTIDE SEQUENCE [LARGE SCALE GENOMIC DNA]</scope>
    <source>
        <strain evidence="11 12">CBS 117206</strain>
    </source>
</reference>
<dbReference type="GO" id="GO:0005506">
    <property type="term" value="F:iron ion binding"/>
    <property type="evidence" value="ECO:0007669"/>
    <property type="project" value="InterPro"/>
</dbReference>
<evidence type="ECO:0000256" key="9">
    <source>
        <dbReference type="RuleBase" id="RU000461"/>
    </source>
</evidence>
<dbReference type="PRINTS" id="PR00465">
    <property type="entry name" value="EP450IV"/>
</dbReference>
<dbReference type="EMBL" id="JAQQWP010000001">
    <property type="protein sequence ID" value="KAK8133245.1"/>
    <property type="molecule type" value="Genomic_DNA"/>
</dbReference>